<keyword evidence="2" id="KW-1185">Reference proteome</keyword>
<name>A0A210QGX5_MIZYE</name>
<proteinExistence type="predicted"/>
<dbReference type="EMBL" id="NEDP02003741">
    <property type="protein sequence ID" value="OWF47998.1"/>
    <property type="molecule type" value="Genomic_DNA"/>
</dbReference>
<dbReference type="Proteomes" id="UP000242188">
    <property type="component" value="Unassembled WGS sequence"/>
</dbReference>
<accession>A0A210QGX5</accession>
<evidence type="ECO:0000313" key="2">
    <source>
        <dbReference type="Proteomes" id="UP000242188"/>
    </source>
</evidence>
<reference evidence="1 2" key="1">
    <citation type="journal article" date="2017" name="Nat. Ecol. Evol.">
        <title>Scallop genome provides insights into evolution of bilaterian karyotype and development.</title>
        <authorList>
            <person name="Wang S."/>
            <person name="Zhang J."/>
            <person name="Jiao W."/>
            <person name="Li J."/>
            <person name="Xun X."/>
            <person name="Sun Y."/>
            <person name="Guo X."/>
            <person name="Huan P."/>
            <person name="Dong B."/>
            <person name="Zhang L."/>
            <person name="Hu X."/>
            <person name="Sun X."/>
            <person name="Wang J."/>
            <person name="Zhao C."/>
            <person name="Wang Y."/>
            <person name="Wang D."/>
            <person name="Huang X."/>
            <person name="Wang R."/>
            <person name="Lv J."/>
            <person name="Li Y."/>
            <person name="Zhang Z."/>
            <person name="Liu B."/>
            <person name="Lu W."/>
            <person name="Hui Y."/>
            <person name="Liang J."/>
            <person name="Zhou Z."/>
            <person name="Hou R."/>
            <person name="Li X."/>
            <person name="Liu Y."/>
            <person name="Li H."/>
            <person name="Ning X."/>
            <person name="Lin Y."/>
            <person name="Zhao L."/>
            <person name="Xing Q."/>
            <person name="Dou J."/>
            <person name="Li Y."/>
            <person name="Mao J."/>
            <person name="Guo H."/>
            <person name="Dou H."/>
            <person name="Li T."/>
            <person name="Mu C."/>
            <person name="Jiang W."/>
            <person name="Fu Q."/>
            <person name="Fu X."/>
            <person name="Miao Y."/>
            <person name="Liu J."/>
            <person name="Yu Q."/>
            <person name="Li R."/>
            <person name="Liao H."/>
            <person name="Li X."/>
            <person name="Kong Y."/>
            <person name="Jiang Z."/>
            <person name="Chourrout D."/>
            <person name="Li R."/>
            <person name="Bao Z."/>
        </authorList>
    </citation>
    <scope>NUCLEOTIDE SEQUENCE [LARGE SCALE GENOMIC DNA]</scope>
    <source>
        <strain evidence="1 2">PY_sf001</strain>
    </source>
</reference>
<comment type="caution">
    <text evidence="1">The sequence shown here is derived from an EMBL/GenBank/DDBJ whole genome shotgun (WGS) entry which is preliminary data.</text>
</comment>
<dbReference type="AlphaFoldDB" id="A0A210QGX5"/>
<evidence type="ECO:0000313" key="1">
    <source>
        <dbReference type="EMBL" id="OWF47998.1"/>
    </source>
</evidence>
<gene>
    <name evidence="1" type="ORF">KP79_PYT05453</name>
</gene>
<sequence>MSEPIQVLEGKSEPIQVLQGKSEPIQVLKGKSEPIQVLKGKSESKQSCVAGDIHCYFLFVLSQITEVKINVCSQLVHVNPSQPEVIHTFAGLRLMVALVTLSN</sequence>
<protein>
    <submittedName>
        <fullName evidence="1">Uncharacterized protein</fullName>
    </submittedName>
</protein>
<organism evidence="1 2">
    <name type="scientific">Mizuhopecten yessoensis</name>
    <name type="common">Japanese scallop</name>
    <name type="synonym">Patinopecten yessoensis</name>
    <dbReference type="NCBI Taxonomy" id="6573"/>
    <lineage>
        <taxon>Eukaryota</taxon>
        <taxon>Metazoa</taxon>
        <taxon>Spiralia</taxon>
        <taxon>Lophotrochozoa</taxon>
        <taxon>Mollusca</taxon>
        <taxon>Bivalvia</taxon>
        <taxon>Autobranchia</taxon>
        <taxon>Pteriomorphia</taxon>
        <taxon>Pectinida</taxon>
        <taxon>Pectinoidea</taxon>
        <taxon>Pectinidae</taxon>
        <taxon>Mizuhopecten</taxon>
    </lineage>
</organism>